<dbReference type="InterPro" id="IPR032799">
    <property type="entry name" value="TAXi_C"/>
</dbReference>
<name>A0AAD8RFN3_LOLMU</name>
<evidence type="ECO:0000256" key="6">
    <source>
        <dbReference type="SAM" id="SignalP"/>
    </source>
</evidence>
<comment type="caution">
    <text evidence="8">The sequence shown here is derived from an EMBL/GenBank/DDBJ whole genome shotgun (WGS) entry which is preliminary data.</text>
</comment>
<feature type="domain" description="Peptidase A1" evidence="7">
    <location>
        <begin position="81"/>
        <end position="441"/>
    </location>
</feature>
<dbReference type="GO" id="GO:0006508">
    <property type="term" value="P:proteolysis"/>
    <property type="evidence" value="ECO:0007669"/>
    <property type="project" value="UniProtKB-KW"/>
</dbReference>
<proteinExistence type="inferred from homology"/>
<protein>
    <recommendedName>
        <fullName evidence="7">Peptidase A1 domain-containing protein</fullName>
    </recommendedName>
</protein>
<evidence type="ECO:0000313" key="9">
    <source>
        <dbReference type="Proteomes" id="UP001231189"/>
    </source>
</evidence>
<evidence type="ECO:0000256" key="1">
    <source>
        <dbReference type="ARBA" id="ARBA00007447"/>
    </source>
</evidence>
<dbReference type="EMBL" id="JAUUTY010000006">
    <property type="protein sequence ID" value="KAK1620137.1"/>
    <property type="molecule type" value="Genomic_DNA"/>
</dbReference>
<dbReference type="PROSITE" id="PS51767">
    <property type="entry name" value="PEPTIDASE_A1"/>
    <property type="match status" value="1"/>
</dbReference>
<evidence type="ECO:0000256" key="2">
    <source>
        <dbReference type="ARBA" id="ARBA00022670"/>
    </source>
</evidence>
<keyword evidence="6" id="KW-0732">Signal</keyword>
<keyword evidence="3" id="KW-0064">Aspartyl protease</keyword>
<dbReference type="CDD" id="cd05476">
    <property type="entry name" value="pepsin_A_like_plant"/>
    <property type="match status" value="1"/>
</dbReference>
<dbReference type="GO" id="GO:0004190">
    <property type="term" value="F:aspartic-type endopeptidase activity"/>
    <property type="evidence" value="ECO:0007669"/>
    <property type="project" value="UniProtKB-KW"/>
</dbReference>
<evidence type="ECO:0000256" key="5">
    <source>
        <dbReference type="ARBA" id="ARBA00023180"/>
    </source>
</evidence>
<evidence type="ECO:0000259" key="7">
    <source>
        <dbReference type="PROSITE" id="PS51767"/>
    </source>
</evidence>
<dbReference type="Proteomes" id="UP001231189">
    <property type="component" value="Unassembled WGS sequence"/>
</dbReference>
<keyword evidence="4" id="KW-0378">Hydrolase</keyword>
<keyword evidence="5" id="KW-0325">Glycoprotein</keyword>
<dbReference type="InterPro" id="IPR021109">
    <property type="entry name" value="Peptidase_aspartic_dom_sf"/>
</dbReference>
<dbReference type="InterPro" id="IPR033121">
    <property type="entry name" value="PEPTIDASE_A1"/>
</dbReference>
<dbReference type="GO" id="GO:0005576">
    <property type="term" value="C:extracellular region"/>
    <property type="evidence" value="ECO:0007669"/>
    <property type="project" value="TreeGrafter"/>
</dbReference>
<evidence type="ECO:0000313" key="8">
    <source>
        <dbReference type="EMBL" id="KAK1620137.1"/>
    </source>
</evidence>
<dbReference type="PANTHER" id="PTHR47967">
    <property type="entry name" value="OS07G0603500 PROTEIN-RELATED"/>
    <property type="match status" value="1"/>
</dbReference>
<organism evidence="8 9">
    <name type="scientific">Lolium multiflorum</name>
    <name type="common">Italian ryegrass</name>
    <name type="synonym">Lolium perenne subsp. multiflorum</name>
    <dbReference type="NCBI Taxonomy" id="4521"/>
    <lineage>
        <taxon>Eukaryota</taxon>
        <taxon>Viridiplantae</taxon>
        <taxon>Streptophyta</taxon>
        <taxon>Embryophyta</taxon>
        <taxon>Tracheophyta</taxon>
        <taxon>Spermatophyta</taxon>
        <taxon>Magnoliopsida</taxon>
        <taxon>Liliopsida</taxon>
        <taxon>Poales</taxon>
        <taxon>Poaceae</taxon>
        <taxon>BOP clade</taxon>
        <taxon>Pooideae</taxon>
        <taxon>Poodae</taxon>
        <taxon>Poeae</taxon>
        <taxon>Poeae Chloroplast Group 2 (Poeae type)</taxon>
        <taxon>Loliodinae</taxon>
        <taxon>Loliinae</taxon>
        <taxon>Lolium</taxon>
    </lineage>
</organism>
<keyword evidence="2" id="KW-0645">Protease</keyword>
<gene>
    <name evidence="8" type="ORF">QYE76_025654</name>
</gene>
<evidence type="ECO:0000256" key="4">
    <source>
        <dbReference type="ARBA" id="ARBA00022801"/>
    </source>
</evidence>
<dbReference type="Gene3D" id="2.40.70.10">
    <property type="entry name" value="Acid Proteases"/>
    <property type="match status" value="2"/>
</dbReference>
<dbReference type="Pfam" id="PF14543">
    <property type="entry name" value="TAXi_N"/>
    <property type="match status" value="1"/>
</dbReference>
<dbReference type="SUPFAM" id="SSF50630">
    <property type="entry name" value="Acid proteases"/>
    <property type="match status" value="1"/>
</dbReference>
<dbReference type="InterPro" id="IPR051708">
    <property type="entry name" value="Plant_Aspart_Prot_A1"/>
</dbReference>
<keyword evidence="9" id="KW-1185">Reference proteome</keyword>
<evidence type="ECO:0000256" key="3">
    <source>
        <dbReference type="ARBA" id="ARBA00022750"/>
    </source>
</evidence>
<sequence length="477" mass="50444">MAASLLVLLLPLAPAPVSSAAIPQYANIDEFVVKEVRTIIKNSAKDYLKQIKAHQGVMDLSHPIHDGQLLGSQAAESFGAFVFDLFVGTSAALPPQTLSVVMDITTGLVWTQCEPCTSCTTVTPGTSIFLPYYSDSFAEVGCDTETCQSMIPAVHLCAEDGDLCDYSEDFHGAGNTSGYLATDSFSFGTTAVPGVLFGCSVNTMLPNLGGAAGFASFSRGPLSLVSQLNISSFTYSIALPDDPADKSFLSWSRGTTATAAMLTKERSSSSTPLLAPTIQQNIGLYYVNLTGVQVDGKLLTDIPVGTFDVRANGSGGVFLSTTLPVTYLEEVAYRVLRQELVNRVQSQGVAPVNLTGGGVDLDHLCFLRQNFDSVKIPTIALVFDGADAAMELQVQNYFFDDEGGQTCLTILPSIGRSVLGNLLQAGKTMTYDIHDDGGGLLTFKAAVSGGTPGPERVSLVIIIATLLAWVLGLQSHF</sequence>
<feature type="signal peptide" evidence="6">
    <location>
        <begin position="1"/>
        <end position="20"/>
    </location>
</feature>
<accession>A0AAD8RFN3</accession>
<dbReference type="InterPro" id="IPR032861">
    <property type="entry name" value="TAXi_N"/>
</dbReference>
<dbReference type="Pfam" id="PF14541">
    <property type="entry name" value="TAXi_C"/>
    <property type="match status" value="1"/>
</dbReference>
<dbReference type="InterPro" id="IPR034161">
    <property type="entry name" value="Pepsin-like_plant"/>
</dbReference>
<feature type="chain" id="PRO_5041990960" description="Peptidase A1 domain-containing protein" evidence="6">
    <location>
        <begin position="21"/>
        <end position="477"/>
    </location>
</feature>
<dbReference type="AlphaFoldDB" id="A0AAD8RFN3"/>
<comment type="similarity">
    <text evidence="1">Belongs to the peptidase A1 family.</text>
</comment>
<dbReference type="PANTHER" id="PTHR47967:SF134">
    <property type="entry name" value="XYLANASE INHIBITOR C-TERMINAL DOMAIN-CONTAINING PROTEIN"/>
    <property type="match status" value="1"/>
</dbReference>
<reference evidence="8" key="1">
    <citation type="submission" date="2023-07" db="EMBL/GenBank/DDBJ databases">
        <title>A chromosome-level genome assembly of Lolium multiflorum.</title>
        <authorList>
            <person name="Chen Y."/>
            <person name="Copetti D."/>
            <person name="Kolliker R."/>
            <person name="Studer B."/>
        </authorList>
    </citation>
    <scope>NUCLEOTIDE SEQUENCE</scope>
    <source>
        <strain evidence="8">02402/16</strain>
        <tissue evidence="8">Leaf</tissue>
    </source>
</reference>